<dbReference type="GO" id="GO:0010181">
    <property type="term" value="F:FMN binding"/>
    <property type="evidence" value="ECO:0007669"/>
    <property type="project" value="UniProtKB-UniRule"/>
</dbReference>
<keyword evidence="3" id="KW-0479">Metal-binding</keyword>
<dbReference type="SUPFAM" id="SSF102645">
    <property type="entry name" value="CoaB-like"/>
    <property type="match status" value="1"/>
</dbReference>
<dbReference type="InterPro" id="IPR007085">
    <property type="entry name" value="DNA/pantothenate-metab_flavo_C"/>
</dbReference>
<keyword evidence="3 4" id="KW-0288">FMN</keyword>
<organism evidence="7 8">
    <name type="scientific">Phnomibacter ginsenosidimutans</name>
    <dbReference type="NCBI Taxonomy" id="2676868"/>
    <lineage>
        <taxon>Bacteria</taxon>
        <taxon>Pseudomonadati</taxon>
        <taxon>Bacteroidota</taxon>
        <taxon>Chitinophagia</taxon>
        <taxon>Chitinophagales</taxon>
        <taxon>Chitinophagaceae</taxon>
        <taxon>Phnomibacter</taxon>
    </lineage>
</organism>
<dbReference type="Gene3D" id="3.40.50.10300">
    <property type="entry name" value="CoaB-like"/>
    <property type="match status" value="1"/>
</dbReference>
<comment type="caution">
    <text evidence="3">Lacks conserved residue(s) required for the propagation of feature annotation.</text>
</comment>
<dbReference type="EC" id="6.3.2.5" evidence="3"/>
<dbReference type="HAMAP" id="MF_02225">
    <property type="entry name" value="CoaBC"/>
    <property type="match status" value="1"/>
</dbReference>
<dbReference type="GO" id="GO:0015941">
    <property type="term" value="P:pantothenate catabolic process"/>
    <property type="evidence" value="ECO:0007669"/>
    <property type="project" value="InterPro"/>
</dbReference>
<feature type="region of interest" description="Phosphopantothenate--cysteine ligase" evidence="3">
    <location>
        <begin position="192"/>
        <end position="403"/>
    </location>
</feature>
<keyword evidence="3" id="KW-0511">Multifunctional enzyme</keyword>
<proteinExistence type="inferred from homology"/>
<dbReference type="InterPro" id="IPR003382">
    <property type="entry name" value="Flavoprotein"/>
</dbReference>
<feature type="binding site" evidence="3">
    <location>
        <position position="343"/>
    </location>
    <ligand>
        <name>CTP</name>
        <dbReference type="ChEBI" id="CHEBI:37563"/>
    </ligand>
</feature>
<dbReference type="PANTHER" id="PTHR14359">
    <property type="entry name" value="HOMO-OLIGOMERIC FLAVIN CONTAINING CYS DECARBOXYLASE FAMILY"/>
    <property type="match status" value="1"/>
</dbReference>
<keyword evidence="3 4" id="KW-0285">Flavoprotein</keyword>
<gene>
    <name evidence="3 7" type="primary">coaBC</name>
    <name evidence="7" type="ORF">GLV81_15230</name>
</gene>
<keyword evidence="3" id="KW-0460">Magnesium</keyword>
<dbReference type="EC" id="4.1.1.36" evidence="3"/>
<dbReference type="RefSeq" id="WP_157479636.1">
    <property type="nucleotide sequence ID" value="NZ_CP046566.1"/>
</dbReference>
<keyword evidence="3 4" id="KW-0436">Ligase</keyword>
<dbReference type="NCBIfam" id="TIGR00521">
    <property type="entry name" value="coaBC_dfp"/>
    <property type="match status" value="1"/>
</dbReference>
<dbReference type="AlphaFoldDB" id="A0A6I6GA39"/>
<dbReference type="UniPathway" id="UPA00241">
    <property type="reaction ID" value="UER00353"/>
</dbReference>
<comment type="function">
    <text evidence="4">Catalyzes two steps in the biosynthesis of coenzyme A. In the first step cysteine is conjugated to 4'-phosphopantothenate to form 4-phosphopantothenoylcysteine, in the latter compound is decarboxylated to form 4'-phosphopantotheine.</text>
</comment>
<reference evidence="7 8" key="1">
    <citation type="submission" date="2019-11" db="EMBL/GenBank/DDBJ databases">
        <authorList>
            <person name="Im W.T."/>
        </authorList>
    </citation>
    <scope>NUCLEOTIDE SEQUENCE [LARGE SCALE GENOMIC DNA]</scope>
    <source>
        <strain evidence="7 8">SB-02</strain>
    </source>
</reference>
<name>A0A6I6GA39_9BACT</name>
<comment type="catalytic activity">
    <reaction evidence="3 4">
        <text>N-[(R)-4-phosphopantothenoyl]-L-cysteine + H(+) = (R)-4'-phosphopantetheine + CO2</text>
        <dbReference type="Rhea" id="RHEA:16793"/>
        <dbReference type="ChEBI" id="CHEBI:15378"/>
        <dbReference type="ChEBI" id="CHEBI:16526"/>
        <dbReference type="ChEBI" id="CHEBI:59458"/>
        <dbReference type="ChEBI" id="CHEBI:61723"/>
        <dbReference type="EC" id="4.1.1.36"/>
    </reaction>
</comment>
<keyword evidence="2 3" id="KW-0456">Lyase</keyword>
<protein>
    <recommendedName>
        <fullName evidence="3">Coenzyme A biosynthesis bifunctional protein CoaBC</fullName>
    </recommendedName>
    <alternativeName>
        <fullName evidence="3">DNA/pantothenate metabolism flavoprotein</fullName>
    </alternativeName>
    <alternativeName>
        <fullName evidence="3">Phosphopantothenoylcysteine synthetase/decarboxylase</fullName>
        <shortName evidence="3">PPCS-PPCDC</shortName>
    </alternativeName>
    <domain>
        <recommendedName>
            <fullName evidence="3">Phosphopantothenoylcysteine decarboxylase</fullName>
            <shortName evidence="3">PPC decarboxylase</shortName>
            <shortName evidence="3">PPC-DC</shortName>
            <ecNumber evidence="3">4.1.1.36</ecNumber>
        </recommendedName>
        <alternativeName>
            <fullName evidence="3">CoaC</fullName>
        </alternativeName>
    </domain>
    <domain>
        <recommendedName>
            <fullName evidence="3">Phosphopantothenate--cysteine ligase</fullName>
            <ecNumber evidence="3">6.3.2.5</ecNumber>
        </recommendedName>
        <alternativeName>
            <fullName evidence="3">CoaB</fullName>
        </alternativeName>
        <alternativeName>
            <fullName evidence="3">Phosphopantothenoylcysteine synthetase</fullName>
            <shortName evidence="3">PPC synthetase</shortName>
            <shortName evidence="3">PPC-S</shortName>
        </alternativeName>
    </domain>
</protein>
<comment type="similarity">
    <text evidence="3 4">In the N-terminal section; belongs to the HFCD (homo-oligomeric flavin containing Cys decarboxylase) superfamily.</text>
</comment>
<keyword evidence="1 3" id="KW-0210">Decarboxylase</keyword>
<evidence type="ECO:0000256" key="4">
    <source>
        <dbReference type="RuleBase" id="RU364078"/>
    </source>
</evidence>
<evidence type="ECO:0000259" key="6">
    <source>
        <dbReference type="Pfam" id="PF04127"/>
    </source>
</evidence>
<dbReference type="Proteomes" id="UP000426027">
    <property type="component" value="Chromosome"/>
</dbReference>
<keyword evidence="8" id="KW-1185">Reference proteome</keyword>
<dbReference type="KEGG" id="fls:GLV81_15230"/>
<comment type="pathway">
    <text evidence="3 4">Cofactor biosynthesis; coenzyme A biosynthesis; CoA from (R)-pantothenate: step 2/5.</text>
</comment>
<feature type="binding site" evidence="3">
    <location>
        <position position="325"/>
    </location>
    <ligand>
        <name>CTP</name>
        <dbReference type="ChEBI" id="CHEBI:37563"/>
    </ligand>
</feature>
<dbReference type="GO" id="GO:0004632">
    <property type="term" value="F:phosphopantothenate--cysteine ligase activity"/>
    <property type="evidence" value="ECO:0007669"/>
    <property type="project" value="UniProtKB-UniRule"/>
</dbReference>
<evidence type="ECO:0000259" key="5">
    <source>
        <dbReference type="Pfam" id="PF02441"/>
    </source>
</evidence>
<evidence type="ECO:0000313" key="7">
    <source>
        <dbReference type="EMBL" id="QGW29284.1"/>
    </source>
</evidence>
<feature type="domain" description="DNA/pantothenate metabolism flavoprotein C-terminal" evidence="6">
    <location>
        <begin position="187"/>
        <end position="397"/>
    </location>
</feature>
<dbReference type="Pfam" id="PF04127">
    <property type="entry name" value="DFP"/>
    <property type="match status" value="1"/>
</dbReference>
<dbReference type="SUPFAM" id="SSF52507">
    <property type="entry name" value="Homo-oligomeric flavin-containing Cys decarboxylases, HFCD"/>
    <property type="match status" value="1"/>
</dbReference>
<dbReference type="GO" id="GO:0004633">
    <property type="term" value="F:phosphopantothenoylcysteine decarboxylase activity"/>
    <property type="evidence" value="ECO:0007669"/>
    <property type="project" value="UniProtKB-UniRule"/>
</dbReference>
<dbReference type="GO" id="GO:0071513">
    <property type="term" value="C:phosphopantothenoylcysteine decarboxylase complex"/>
    <property type="evidence" value="ECO:0007669"/>
    <property type="project" value="TreeGrafter"/>
</dbReference>
<evidence type="ECO:0000256" key="1">
    <source>
        <dbReference type="ARBA" id="ARBA00022793"/>
    </source>
</evidence>
<feature type="domain" description="Flavoprotein" evidence="5">
    <location>
        <begin position="8"/>
        <end position="178"/>
    </location>
</feature>
<dbReference type="Pfam" id="PF02441">
    <property type="entry name" value="Flavoprotein"/>
    <property type="match status" value="1"/>
</dbReference>
<dbReference type="InterPro" id="IPR005252">
    <property type="entry name" value="CoaBC"/>
</dbReference>
<feature type="binding site" evidence="3">
    <location>
        <position position="339"/>
    </location>
    <ligand>
        <name>CTP</name>
        <dbReference type="ChEBI" id="CHEBI:37563"/>
    </ligand>
</feature>
<evidence type="ECO:0000313" key="8">
    <source>
        <dbReference type="Proteomes" id="UP000426027"/>
    </source>
</evidence>
<dbReference type="PANTHER" id="PTHR14359:SF6">
    <property type="entry name" value="PHOSPHOPANTOTHENOYLCYSTEINE DECARBOXYLASE"/>
    <property type="match status" value="1"/>
</dbReference>
<dbReference type="Gene3D" id="3.40.50.1950">
    <property type="entry name" value="Flavin prenyltransferase-like"/>
    <property type="match status" value="1"/>
</dbReference>
<comment type="function">
    <text evidence="3">Catalyzes two sequential steps in the biosynthesis of coenzyme A. In the first step cysteine is conjugated to 4'-phosphopantothenate to form 4-phosphopantothenoylcysteine. In the second step the latter compound is decarboxylated to form 4'-phosphopantotheine.</text>
</comment>
<dbReference type="InterPro" id="IPR036551">
    <property type="entry name" value="Flavin_trans-like"/>
</dbReference>
<accession>A0A6I6GA39</accession>
<feature type="binding site" evidence="3">
    <location>
        <position position="280"/>
    </location>
    <ligand>
        <name>CTP</name>
        <dbReference type="ChEBI" id="CHEBI:37563"/>
    </ligand>
</feature>
<dbReference type="InterPro" id="IPR035929">
    <property type="entry name" value="CoaB-like_sf"/>
</dbReference>
<comment type="similarity">
    <text evidence="3 4">In the C-terminal section; belongs to the PPC synthetase family.</text>
</comment>
<sequence>MNSQLQGKKILLGVTGGIAAYKSILLLRLLVQAGAEVKVVMTDAATQFVSPLVLATLSKHPVEIEWTKDNHTWANHVMLGRWADIMVIAPATCNSIAKMANGVCDNLLMAVFLSATCPVVIAPAMDEDMWLHAATKRNINTLLQDGHVVLPVGYGELGSGLTGQGRLIEPVEIFQQIEMQLAKEKPLAGLSAVVTAGPTYEPIDPVRFIGNHSSGLMGITIANALHAAGAQTTLVLGPTHLTANVGVETIKVTTAQQMFDAVAGVFPSTQIAVMAAAVADYRPATVAHQKIKKQVDELEFSLVKNPDILLHCGMNKSSNQWVVGFALETNDEAAHAMDKLRRKNADMIVMNSMQDKGAGFGSANNKVTIFEPEAGPLSLPLMTKQDLAKEIVSLIAKRIHEKA</sequence>
<evidence type="ECO:0000256" key="2">
    <source>
        <dbReference type="ARBA" id="ARBA00023239"/>
    </source>
</evidence>
<comment type="pathway">
    <text evidence="3 4">Cofactor biosynthesis; coenzyme A biosynthesis; CoA from (R)-pantothenate: step 3/5.</text>
</comment>
<dbReference type="GO" id="GO:0015937">
    <property type="term" value="P:coenzyme A biosynthetic process"/>
    <property type="evidence" value="ECO:0007669"/>
    <property type="project" value="UniProtKB-UniRule"/>
</dbReference>
<evidence type="ECO:0000256" key="3">
    <source>
        <dbReference type="HAMAP-Rule" id="MF_02225"/>
    </source>
</evidence>
<feature type="binding site" evidence="3">
    <location>
        <position position="290"/>
    </location>
    <ligand>
        <name>CTP</name>
        <dbReference type="ChEBI" id="CHEBI:37563"/>
    </ligand>
</feature>
<feature type="region of interest" description="Phosphopantothenoylcysteine decarboxylase" evidence="3">
    <location>
        <begin position="1"/>
        <end position="191"/>
    </location>
</feature>
<comment type="cofactor">
    <cofactor evidence="3">
        <name>Mg(2+)</name>
        <dbReference type="ChEBI" id="CHEBI:18420"/>
    </cofactor>
</comment>
<comment type="catalytic activity">
    <reaction evidence="3 4">
        <text>(R)-4'-phosphopantothenate + L-cysteine + CTP = N-[(R)-4-phosphopantothenoyl]-L-cysteine + CMP + diphosphate + H(+)</text>
        <dbReference type="Rhea" id="RHEA:19397"/>
        <dbReference type="ChEBI" id="CHEBI:10986"/>
        <dbReference type="ChEBI" id="CHEBI:15378"/>
        <dbReference type="ChEBI" id="CHEBI:33019"/>
        <dbReference type="ChEBI" id="CHEBI:35235"/>
        <dbReference type="ChEBI" id="CHEBI:37563"/>
        <dbReference type="ChEBI" id="CHEBI:59458"/>
        <dbReference type="ChEBI" id="CHEBI:60377"/>
        <dbReference type="EC" id="6.3.2.5"/>
    </reaction>
</comment>
<dbReference type="EMBL" id="CP046566">
    <property type="protein sequence ID" value="QGW29284.1"/>
    <property type="molecule type" value="Genomic_DNA"/>
</dbReference>
<dbReference type="GO" id="GO:0046872">
    <property type="term" value="F:metal ion binding"/>
    <property type="evidence" value="ECO:0007669"/>
    <property type="project" value="UniProtKB-KW"/>
</dbReference>
<feature type="binding site" evidence="3">
    <location>
        <begin position="306"/>
        <end position="309"/>
    </location>
    <ligand>
        <name>CTP</name>
        <dbReference type="ChEBI" id="CHEBI:37563"/>
    </ligand>
</feature>
<comment type="cofactor">
    <cofactor evidence="3">
        <name>FMN</name>
        <dbReference type="ChEBI" id="CHEBI:58210"/>
    </cofactor>
    <text evidence="3">Binds 1 FMN per subunit.</text>
</comment>